<evidence type="ECO:0000313" key="1">
    <source>
        <dbReference type="EMBL" id="QDQ25179.1"/>
    </source>
</evidence>
<dbReference type="KEGG" id="cari:FNU76_01730"/>
<reference evidence="2" key="1">
    <citation type="submission" date="2019-07" db="EMBL/GenBank/DDBJ databases">
        <title>Chitinimonas sp. nov., isolated from Ny-Alesund, arctica soil.</title>
        <authorList>
            <person name="Xu Q."/>
            <person name="Peng F."/>
        </authorList>
    </citation>
    <scope>NUCLEOTIDE SEQUENCE [LARGE SCALE GENOMIC DNA]</scope>
    <source>
        <strain evidence="2">R3-44</strain>
    </source>
</reference>
<keyword evidence="2" id="KW-1185">Reference proteome</keyword>
<evidence type="ECO:0000313" key="2">
    <source>
        <dbReference type="Proteomes" id="UP000317550"/>
    </source>
</evidence>
<dbReference type="Proteomes" id="UP000317550">
    <property type="component" value="Chromosome"/>
</dbReference>
<dbReference type="Gene3D" id="1.10.3790.10">
    <property type="entry name" value="NinB"/>
    <property type="match status" value="1"/>
</dbReference>
<dbReference type="RefSeq" id="WP_143856104.1">
    <property type="nucleotide sequence ID" value="NZ_CP041730.1"/>
</dbReference>
<name>A0A516SAK1_9NEIS</name>
<dbReference type="OrthoDB" id="7018195at2"/>
<dbReference type="AlphaFoldDB" id="A0A516SAK1"/>
<accession>A0A516SAK1</accession>
<evidence type="ECO:0008006" key="3">
    <source>
        <dbReference type="Google" id="ProtNLM"/>
    </source>
</evidence>
<dbReference type="SUPFAM" id="SSF103370">
    <property type="entry name" value="NinB"/>
    <property type="match status" value="1"/>
</dbReference>
<dbReference type="InterPro" id="IPR036619">
    <property type="entry name" value="NinB_sf"/>
</dbReference>
<sequence length="134" mass="15433">MRDFYEQAFLLRNSTIKQRCWEAIKGLSRDGNLLEVIVRPYRQHRSIGQNRRYWLLVNVIADDTGNDPQYLHEMLKLRFLGAVEVVVAGQSFTVPKSTTTLNIQTFGEYMTRVEAWAATELGCAIPAGAWYGYR</sequence>
<gene>
    <name evidence="1" type="ORF">FNU76_01730</name>
</gene>
<proteinExistence type="predicted"/>
<protein>
    <recommendedName>
        <fullName evidence="3">NinB family protein</fullName>
    </recommendedName>
</protein>
<organism evidence="1 2">
    <name type="scientific">Chitinimonas arctica</name>
    <dbReference type="NCBI Taxonomy" id="2594795"/>
    <lineage>
        <taxon>Bacteria</taxon>
        <taxon>Pseudomonadati</taxon>
        <taxon>Pseudomonadota</taxon>
        <taxon>Betaproteobacteria</taxon>
        <taxon>Neisseriales</taxon>
        <taxon>Chitinibacteraceae</taxon>
        <taxon>Chitinimonas</taxon>
    </lineage>
</organism>
<dbReference type="EMBL" id="CP041730">
    <property type="protein sequence ID" value="QDQ25179.1"/>
    <property type="molecule type" value="Genomic_DNA"/>
</dbReference>